<dbReference type="InterPro" id="IPR000742">
    <property type="entry name" value="EGF"/>
</dbReference>
<evidence type="ECO:0000256" key="10">
    <source>
        <dbReference type="ARBA" id="ARBA00023180"/>
    </source>
</evidence>
<dbReference type="GO" id="GO:0007219">
    <property type="term" value="P:Notch signaling pathway"/>
    <property type="evidence" value="ECO:0007669"/>
    <property type="project" value="InterPro"/>
</dbReference>
<dbReference type="PROSITE" id="PS50026">
    <property type="entry name" value="EGF_3"/>
    <property type="match status" value="1"/>
</dbReference>
<evidence type="ECO:0000256" key="7">
    <source>
        <dbReference type="ARBA" id="ARBA00022989"/>
    </source>
</evidence>
<dbReference type="SMART" id="SM00181">
    <property type="entry name" value="EGF"/>
    <property type="match status" value="1"/>
</dbReference>
<dbReference type="Pfam" id="PF07657">
    <property type="entry name" value="MNNL"/>
    <property type="match status" value="1"/>
</dbReference>
<evidence type="ECO:0000256" key="2">
    <source>
        <dbReference type="ARBA" id="ARBA00022473"/>
    </source>
</evidence>
<feature type="disulfide bond" evidence="11">
    <location>
        <begin position="362"/>
        <end position="371"/>
    </location>
</feature>
<evidence type="ECO:0000256" key="15">
    <source>
        <dbReference type="SAM" id="Phobius"/>
    </source>
</evidence>
<feature type="disulfide bond" evidence="12">
    <location>
        <begin position="293"/>
        <end position="302"/>
    </location>
</feature>
<comment type="subcellular location">
    <subcellularLocation>
        <location evidence="1 13">Membrane</location>
        <topology evidence="1 13">Single-pass type I membrane protein</topology>
    </subcellularLocation>
</comment>
<keyword evidence="5 13" id="KW-0732">Signal</keyword>
<sequence length="616" mass="65510">MKRDEVGKSKNKEQKLVASIPNSDIFTFEATISADTEQPLLDMFKTQFFISAHLQLGELHGLDRAIGSPGLLWLVSCPPFARLPSFLGVPCSVNPTASFFGCIFYLFSRIMGDTTGALLLVCFLTFCTAKAAPTPTTMVGLEYINFTNYHGTVASGACCDHPTKFAPHCPPDECDTSFKPCATYVGDVQCAAYFASSSPTMFDTNSFLINGTLGNVAPNMSTSFAVVSHPYKPGDIHFNIVAREESPGSKTLIANFSFVIDWMETSYSDPPHKRFLLLKDTHAELGVEVFHQCKKTYFGPTCSTQCISKGQNRYSCLSDGSKNCTDGWKGPDCNDLVPYCTSSVCQNGGTCVNIHLGYICTCRQGYTGSACETDLTLPSTTTTFAASSLLPTTTTLATVAKTTETETSAKTTTVETAASSSLSATTLKPTVTTSKAGTTTTTTAARTALASSMLTTSSKSTATTTVKTAKPATTIWTALKTASGNRTAAPDISESGLVANRSSNGSTTPSSSLKTAASPDSQNTTMAVVTSVPVTLFLLGIVTSGAVCLYKGMKGSVRRTRVVPKPEPAMEPRDEELKENRPNSSRSPNTWDVETPYQATNALVTSTKTTAAAIAF</sequence>
<feature type="compositionally biased region" description="Basic and acidic residues" evidence="14">
    <location>
        <begin position="568"/>
        <end position="581"/>
    </location>
</feature>
<evidence type="ECO:0000256" key="9">
    <source>
        <dbReference type="ARBA" id="ARBA00023157"/>
    </source>
</evidence>
<evidence type="ECO:0000256" key="6">
    <source>
        <dbReference type="ARBA" id="ARBA00022737"/>
    </source>
</evidence>
<dbReference type="Proteomes" id="UP001283361">
    <property type="component" value="Unassembled WGS sequence"/>
</dbReference>
<comment type="function">
    <text evidence="13">Putative Notch ligand involved in the mediation of Notch signaling.</text>
</comment>
<dbReference type="InterPro" id="IPR000152">
    <property type="entry name" value="EGF-type_Asp/Asn_hydroxyl_site"/>
</dbReference>
<evidence type="ECO:0000256" key="1">
    <source>
        <dbReference type="ARBA" id="ARBA00004479"/>
    </source>
</evidence>
<feature type="region of interest" description="Disordered" evidence="14">
    <location>
        <begin position="558"/>
        <end position="593"/>
    </location>
</feature>
<feature type="domain" description="DSL" evidence="17">
    <location>
        <begin position="291"/>
        <end position="333"/>
    </location>
</feature>
<dbReference type="GO" id="GO:0000902">
    <property type="term" value="P:cell morphogenesis"/>
    <property type="evidence" value="ECO:0007669"/>
    <property type="project" value="UniProtKB-ARBA"/>
</dbReference>
<dbReference type="InterPro" id="IPR039178">
    <property type="entry name" value="Lag2"/>
</dbReference>
<feature type="domain" description="EGF-like" evidence="16">
    <location>
        <begin position="336"/>
        <end position="372"/>
    </location>
</feature>
<evidence type="ECO:0000256" key="11">
    <source>
        <dbReference type="PROSITE-ProRule" id="PRU00076"/>
    </source>
</evidence>
<evidence type="ECO:0000256" key="12">
    <source>
        <dbReference type="PROSITE-ProRule" id="PRU00377"/>
    </source>
</evidence>
<accession>A0AAE0Z2C7</accession>
<feature type="transmembrane region" description="Helical" evidence="15">
    <location>
        <begin position="526"/>
        <end position="550"/>
    </location>
</feature>
<keyword evidence="8 13" id="KW-0472">Membrane</keyword>
<dbReference type="GO" id="GO:0048666">
    <property type="term" value="P:neuron development"/>
    <property type="evidence" value="ECO:0007669"/>
    <property type="project" value="UniProtKB-ARBA"/>
</dbReference>
<keyword evidence="3 11" id="KW-0245">EGF-like domain</keyword>
<reference evidence="18" key="1">
    <citation type="journal article" date="2023" name="G3 (Bethesda)">
        <title>A reference genome for the long-term kleptoplast-retaining sea slug Elysia crispata morphotype clarki.</title>
        <authorList>
            <person name="Eastman K.E."/>
            <person name="Pendleton A.L."/>
            <person name="Shaikh M.A."/>
            <person name="Suttiyut T."/>
            <person name="Ogas R."/>
            <person name="Tomko P."/>
            <person name="Gavelis G."/>
            <person name="Widhalm J.R."/>
            <person name="Wisecaver J.H."/>
        </authorList>
    </citation>
    <scope>NUCLEOTIDE SEQUENCE</scope>
    <source>
        <strain evidence="18">ECLA1</strain>
    </source>
</reference>
<keyword evidence="10" id="KW-0325">Glycoprotein</keyword>
<proteinExistence type="predicted"/>
<dbReference type="SMART" id="SM00179">
    <property type="entry name" value="EGF_CA"/>
    <property type="match status" value="1"/>
</dbReference>
<feature type="region of interest" description="Disordered" evidence="14">
    <location>
        <begin position="483"/>
        <end position="523"/>
    </location>
</feature>
<keyword evidence="6 13" id="KW-0677">Repeat</keyword>
<keyword evidence="9 11" id="KW-1015">Disulfide bond</keyword>
<dbReference type="AlphaFoldDB" id="A0AAE0Z2C7"/>
<dbReference type="Pfam" id="PF00008">
    <property type="entry name" value="EGF"/>
    <property type="match status" value="1"/>
</dbReference>
<dbReference type="InterPro" id="IPR001774">
    <property type="entry name" value="DSL"/>
</dbReference>
<feature type="compositionally biased region" description="Low complexity" evidence="14">
    <location>
        <begin position="502"/>
        <end position="512"/>
    </location>
</feature>
<dbReference type="PROSITE" id="PS00022">
    <property type="entry name" value="EGF_1"/>
    <property type="match status" value="1"/>
</dbReference>
<dbReference type="CDD" id="cd00054">
    <property type="entry name" value="EGF_CA"/>
    <property type="match status" value="1"/>
</dbReference>
<dbReference type="GO" id="GO:0005112">
    <property type="term" value="F:Notch binding"/>
    <property type="evidence" value="ECO:0007669"/>
    <property type="project" value="InterPro"/>
</dbReference>
<dbReference type="PANTHER" id="PTHR22669">
    <property type="entry name" value="DELTA/SERRATE/LAG-2 DOMAIN PROTEIN"/>
    <property type="match status" value="1"/>
</dbReference>
<dbReference type="PROSITE" id="PS01186">
    <property type="entry name" value="EGF_2"/>
    <property type="match status" value="1"/>
</dbReference>
<keyword evidence="7 13" id="KW-1133">Transmembrane helix</keyword>
<dbReference type="SUPFAM" id="SSF57196">
    <property type="entry name" value="EGF/Laminin"/>
    <property type="match status" value="1"/>
</dbReference>
<evidence type="ECO:0000256" key="5">
    <source>
        <dbReference type="ARBA" id="ARBA00022729"/>
    </source>
</evidence>
<dbReference type="Gene3D" id="2.10.25.10">
    <property type="entry name" value="Laminin"/>
    <property type="match status" value="1"/>
</dbReference>
<dbReference type="GO" id="GO:0042063">
    <property type="term" value="P:gliogenesis"/>
    <property type="evidence" value="ECO:0007669"/>
    <property type="project" value="UniProtKB-ARBA"/>
</dbReference>
<feature type="compositionally biased region" description="Polar residues" evidence="14">
    <location>
        <begin position="582"/>
        <end position="593"/>
    </location>
</feature>
<dbReference type="PROSITE" id="PS51051">
    <property type="entry name" value="DSL"/>
    <property type="match status" value="1"/>
</dbReference>
<comment type="caution">
    <text evidence="18">The sequence shown here is derived from an EMBL/GenBank/DDBJ whole genome shotgun (WGS) entry which is preliminary data.</text>
</comment>
<dbReference type="GO" id="GO:0005886">
    <property type="term" value="C:plasma membrane"/>
    <property type="evidence" value="ECO:0007669"/>
    <property type="project" value="TreeGrafter"/>
</dbReference>
<dbReference type="Pfam" id="PF01414">
    <property type="entry name" value="DSL"/>
    <property type="match status" value="1"/>
</dbReference>
<comment type="caution">
    <text evidence="11">Lacks conserved residue(s) required for the propagation of feature annotation.</text>
</comment>
<keyword evidence="4 13" id="KW-0812">Transmembrane</keyword>
<dbReference type="Gene3D" id="2.60.40.3510">
    <property type="match status" value="1"/>
</dbReference>
<feature type="disulfide bond" evidence="12">
    <location>
        <begin position="324"/>
        <end position="333"/>
    </location>
</feature>
<dbReference type="GO" id="GO:0001708">
    <property type="term" value="P:cell fate specification"/>
    <property type="evidence" value="ECO:0007669"/>
    <property type="project" value="InterPro"/>
</dbReference>
<evidence type="ECO:0000259" key="17">
    <source>
        <dbReference type="PROSITE" id="PS51051"/>
    </source>
</evidence>
<evidence type="ECO:0000256" key="13">
    <source>
        <dbReference type="RuleBase" id="RU280815"/>
    </source>
</evidence>
<evidence type="ECO:0000313" key="18">
    <source>
        <dbReference type="EMBL" id="KAK3760602.1"/>
    </source>
</evidence>
<dbReference type="FunFam" id="2.10.25.10:FF:000230">
    <property type="entry name" value="Delta-like protein"/>
    <property type="match status" value="1"/>
</dbReference>
<evidence type="ECO:0000259" key="16">
    <source>
        <dbReference type="PROSITE" id="PS50026"/>
    </source>
</evidence>
<dbReference type="GO" id="GO:0005509">
    <property type="term" value="F:calcium ion binding"/>
    <property type="evidence" value="ECO:0007669"/>
    <property type="project" value="InterPro"/>
</dbReference>
<gene>
    <name evidence="18" type="ORF">RRG08_022883</name>
</gene>
<dbReference type="PROSITE" id="PS00010">
    <property type="entry name" value="ASX_HYDROXYL"/>
    <property type="match status" value="1"/>
</dbReference>
<dbReference type="InterPro" id="IPR001881">
    <property type="entry name" value="EGF-like_Ca-bd_dom"/>
</dbReference>
<dbReference type="PANTHER" id="PTHR22669:SF16">
    <property type="entry name" value="CHONDROITIN SULFATE PROTEOGLYCAN 4"/>
    <property type="match status" value="1"/>
</dbReference>
<evidence type="ECO:0000256" key="3">
    <source>
        <dbReference type="ARBA" id="ARBA00022536"/>
    </source>
</evidence>
<name>A0AAE0Z2C7_9GAST</name>
<keyword evidence="2 13" id="KW-0217">Developmental protein</keyword>
<evidence type="ECO:0000256" key="8">
    <source>
        <dbReference type="ARBA" id="ARBA00023136"/>
    </source>
</evidence>
<dbReference type="SMART" id="SM00051">
    <property type="entry name" value="DSL"/>
    <property type="match status" value="1"/>
</dbReference>
<evidence type="ECO:0000256" key="14">
    <source>
        <dbReference type="SAM" id="MobiDB-lite"/>
    </source>
</evidence>
<dbReference type="InterPro" id="IPR011651">
    <property type="entry name" value="Notch_ligand_N"/>
</dbReference>
<keyword evidence="19" id="KW-1185">Reference proteome</keyword>
<organism evidence="18 19">
    <name type="scientific">Elysia crispata</name>
    <name type="common">lettuce slug</name>
    <dbReference type="NCBI Taxonomy" id="231223"/>
    <lineage>
        <taxon>Eukaryota</taxon>
        <taxon>Metazoa</taxon>
        <taxon>Spiralia</taxon>
        <taxon>Lophotrochozoa</taxon>
        <taxon>Mollusca</taxon>
        <taxon>Gastropoda</taxon>
        <taxon>Heterobranchia</taxon>
        <taxon>Euthyneura</taxon>
        <taxon>Panpulmonata</taxon>
        <taxon>Sacoglossa</taxon>
        <taxon>Placobranchoidea</taxon>
        <taxon>Plakobranchidae</taxon>
        <taxon>Elysia</taxon>
    </lineage>
</organism>
<protein>
    <recommendedName>
        <fullName evidence="13">Delta-like protein</fullName>
    </recommendedName>
</protein>
<evidence type="ECO:0000313" key="19">
    <source>
        <dbReference type="Proteomes" id="UP001283361"/>
    </source>
</evidence>
<feature type="compositionally biased region" description="Polar residues" evidence="14">
    <location>
        <begin position="513"/>
        <end position="523"/>
    </location>
</feature>
<dbReference type="Gene3D" id="2.10.25.140">
    <property type="match status" value="1"/>
</dbReference>
<evidence type="ECO:0000256" key="4">
    <source>
        <dbReference type="ARBA" id="ARBA00022692"/>
    </source>
</evidence>
<dbReference type="EMBL" id="JAWDGP010004972">
    <property type="protein sequence ID" value="KAK3760602.1"/>
    <property type="molecule type" value="Genomic_DNA"/>
</dbReference>